<dbReference type="PANTHER" id="PTHR30055:SF226">
    <property type="entry name" value="HTH-TYPE TRANSCRIPTIONAL REGULATOR PKSA"/>
    <property type="match status" value="1"/>
</dbReference>
<feature type="DNA-binding region" description="H-T-H motif" evidence="2">
    <location>
        <begin position="55"/>
        <end position="74"/>
    </location>
</feature>
<dbReference type="PROSITE" id="PS50977">
    <property type="entry name" value="HTH_TETR_2"/>
    <property type="match status" value="1"/>
</dbReference>
<evidence type="ECO:0000259" key="3">
    <source>
        <dbReference type="PROSITE" id="PS50977"/>
    </source>
</evidence>
<dbReference type="Pfam" id="PF00440">
    <property type="entry name" value="TetR_N"/>
    <property type="match status" value="1"/>
</dbReference>
<dbReference type="InterPro" id="IPR009057">
    <property type="entry name" value="Homeodomain-like_sf"/>
</dbReference>
<keyword evidence="1 2" id="KW-0238">DNA-binding</keyword>
<dbReference type="PANTHER" id="PTHR30055">
    <property type="entry name" value="HTH-TYPE TRANSCRIPTIONAL REGULATOR RUTR"/>
    <property type="match status" value="1"/>
</dbReference>
<reference evidence="4 5" key="1">
    <citation type="submission" date="2020-07" db="EMBL/GenBank/DDBJ databases">
        <title>Sequencing the genomes of 1000 actinobacteria strains.</title>
        <authorList>
            <person name="Klenk H.-P."/>
        </authorList>
    </citation>
    <scope>NUCLEOTIDE SEQUENCE [LARGE SCALE GENOMIC DNA]</scope>
    <source>
        <strain evidence="4 5">DSM 15165</strain>
    </source>
</reference>
<dbReference type="GO" id="GO:0003700">
    <property type="term" value="F:DNA-binding transcription factor activity"/>
    <property type="evidence" value="ECO:0007669"/>
    <property type="project" value="TreeGrafter"/>
</dbReference>
<evidence type="ECO:0000313" key="5">
    <source>
        <dbReference type="Proteomes" id="UP000578352"/>
    </source>
</evidence>
<name>A0A853CVM0_9MICO</name>
<dbReference type="EMBL" id="JACCFL010000001">
    <property type="protein sequence ID" value="NYJ24707.1"/>
    <property type="molecule type" value="Genomic_DNA"/>
</dbReference>
<feature type="domain" description="HTH tetR-type" evidence="3">
    <location>
        <begin position="33"/>
        <end position="92"/>
    </location>
</feature>
<protein>
    <submittedName>
        <fullName evidence="4">AcrR family transcriptional regulator</fullName>
    </submittedName>
</protein>
<dbReference type="GO" id="GO:0000976">
    <property type="term" value="F:transcription cis-regulatory region binding"/>
    <property type="evidence" value="ECO:0007669"/>
    <property type="project" value="TreeGrafter"/>
</dbReference>
<gene>
    <name evidence="4" type="ORF">HNR13_002994</name>
</gene>
<dbReference type="PRINTS" id="PR00455">
    <property type="entry name" value="HTHTETR"/>
</dbReference>
<dbReference type="SUPFAM" id="SSF46689">
    <property type="entry name" value="Homeodomain-like"/>
    <property type="match status" value="1"/>
</dbReference>
<accession>A0A853CVM0</accession>
<comment type="caution">
    <text evidence="4">The sequence shown here is derived from an EMBL/GenBank/DDBJ whole genome shotgun (WGS) entry which is preliminary data.</text>
</comment>
<dbReference type="Gene3D" id="1.10.357.10">
    <property type="entry name" value="Tetracycline Repressor, domain 2"/>
    <property type="match status" value="1"/>
</dbReference>
<dbReference type="InterPro" id="IPR001647">
    <property type="entry name" value="HTH_TetR"/>
</dbReference>
<dbReference type="AlphaFoldDB" id="A0A853CVM0"/>
<dbReference type="InterPro" id="IPR050109">
    <property type="entry name" value="HTH-type_TetR-like_transc_reg"/>
</dbReference>
<proteinExistence type="predicted"/>
<sequence length="232" mass="25281">MDTEVEAELEAELAGALRGEQPARNRAQPLPPEDRKAMIIDAVIPLLIEHGRGVTSRQIADAAGIAEGTIFRAFGDKETLIQAAVEKFLDPEPLREALRAIDPGLPLEHKLRAIVFLLRERFQSVMRIVTVVGHQRPPIPQERTELAEIIARILAPEADELNWPPDRVAHILRLISFSSAFPALNDGIEFSVDDLARIALVGVAGRPFAIYTPITPVTTAADAAEQGEPGCS</sequence>
<evidence type="ECO:0000256" key="2">
    <source>
        <dbReference type="PROSITE-ProRule" id="PRU00335"/>
    </source>
</evidence>
<evidence type="ECO:0000313" key="4">
    <source>
        <dbReference type="EMBL" id="NYJ24707.1"/>
    </source>
</evidence>
<evidence type="ECO:0000256" key="1">
    <source>
        <dbReference type="ARBA" id="ARBA00023125"/>
    </source>
</evidence>
<dbReference type="Proteomes" id="UP000578352">
    <property type="component" value="Unassembled WGS sequence"/>
</dbReference>
<organism evidence="4 5">
    <name type="scientific">Leifsonia shinshuensis</name>
    <dbReference type="NCBI Taxonomy" id="150026"/>
    <lineage>
        <taxon>Bacteria</taxon>
        <taxon>Bacillati</taxon>
        <taxon>Actinomycetota</taxon>
        <taxon>Actinomycetes</taxon>
        <taxon>Micrococcales</taxon>
        <taxon>Microbacteriaceae</taxon>
        <taxon>Leifsonia</taxon>
    </lineage>
</organism>
<dbReference type="RefSeq" id="WP_343063575.1">
    <property type="nucleotide sequence ID" value="NZ_BAABEH010000001.1"/>
</dbReference>